<dbReference type="OrthoDB" id="5298481at2"/>
<dbReference type="InterPro" id="IPR021682">
    <property type="entry name" value="DUF2933"/>
</dbReference>
<dbReference type="AlphaFoldDB" id="A0A1C7AF16"/>
<accession>A0A1C7AF16</accession>
<dbReference type="Pfam" id="PF11666">
    <property type="entry name" value="DUF2933"/>
    <property type="match status" value="1"/>
</dbReference>
<name>A0A1C7AF16_9GAMM</name>
<feature type="transmembrane region" description="Helical" evidence="1">
    <location>
        <begin position="39"/>
        <end position="58"/>
    </location>
</feature>
<reference evidence="2 3" key="1">
    <citation type="submission" date="2015-08" db="EMBL/GenBank/DDBJ databases">
        <title>Complete genome sequence of Sulfurifustis variabilis.</title>
        <authorList>
            <person name="Miura A."/>
            <person name="Kojima H."/>
            <person name="Fukui M."/>
        </authorList>
    </citation>
    <scope>NUCLEOTIDE SEQUENCE [LARGE SCALE GENOMIC DNA]</scope>
    <source>
        <strain evidence="3">skN76</strain>
    </source>
</reference>
<protein>
    <recommendedName>
        <fullName evidence="4">DUF2933 domain-containing protein</fullName>
    </recommendedName>
</protein>
<dbReference type="EMBL" id="AP014936">
    <property type="protein sequence ID" value="BAU49812.1"/>
    <property type="molecule type" value="Genomic_DNA"/>
</dbReference>
<evidence type="ECO:0008006" key="4">
    <source>
        <dbReference type="Google" id="ProtNLM"/>
    </source>
</evidence>
<dbReference type="Proteomes" id="UP000218899">
    <property type="component" value="Chromosome"/>
</dbReference>
<keyword evidence="1" id="KW-1133">Transmembrane helix</keyword>
<keyword evidence="1" id="KW-0472">Membrane</keyword>
<evidence type="ECO:0000256" key="1">
    <source>
        <dbReference type="SAM" id="Phobius"/>
    </source>
</evidence>
<dbReference type="RefSeq" id="WP_096462169.1">
    <property type="nucleotide sequence ID" value="NZ_AP014936.1"/>
</dbReference>
<proteinExistence type="predicted"/>
<sequence>MAHDHGQAPRSWYRTRTGLAFLGLLVIAGFFLLTEHRAHALGALPFILLALCPLLHLFGHGGHGHGGHEPPKGDRP</sequence>
<organism evidence="2 3">
    <name type="scientific">Sulfurifustis variabilis</name>
    <dbReference type="NCBI Taxonomy" id="1675686"/>
    <lineage>
        <taxon>Bacteria</taxon>
        <taxon>Pseudomonadati</taxon>
        <taxon>Pseudomonadota</taxon>
        <taxon>Gammaproteobacteria</taxon>
        <taxon>Acidiferrobacterales</taxon>
        <taxon>Acidiferrobacteraceae</taxon>
        <taxon>Sulfurifustis</taxon>
    </lineage>
</organism>
<feature type="transmembrane region" description="Helical" evidence="1">
    <location>
        <begin position="12"/>
        <end position="33"/>
    </location>
</feature>
<keyword evidence="1" id="KW-0812">Transmembrane</keyword>
<gene>
    <name evidence="2" type="ORF">SVA_3264</name>
</gene>
<keyword evidence="3" id="KW-1185">Reference proteome</keyword>
<dbReference type="KEGG" id="sva:SVA_3264"/>
<evidence type="ECO:0000313" key="2">
    <source>
        <dbReference type="EMBL" id="BAU49812.1"/>
    </source>
</evidence>
<evidence type="ECO:0000313" key="3">
    <source>
        <dbReference type="Proteomes" id="UP000218899"/>
    </source>
</evidence>